<comment type="subcellular location">
    <subcellularLocation>
        <location evidence="1">Cell membrane</location>
        <topology evidence="1">Multi-pass membrane protein</topology>
    </subcellularLocation>
</comment>
<keyword evidence="11" id="KW-1185">Reference proteome</keyword>
<dbReference type="InterPro" id="IPR018385">
    <property type="entry name" value="C4_dicarb_anaerob_car-like"/>
</dbReference>
<dbReference type="RefSeq" id="WP_011672888.1">
    <property type="nucleotide sequence ID" value="NZ_CABMIS010000004.1"/>
</dbReference>
<proteinExistence type="inferred from homology"/>
<dbReference type="Proteomes" id="UP000743107">
    <property type="component" value="Unassembled WGS sequence"/>
</dbReference>
<keyword evidence="5 8" id="KW-0812">Transmembrane</keyword>
<accession>A0A6L5A048</accession>
<keyword evidence="6 8" id="KW-1133">Transmembrane helix</keyword>
<reference evidence="9" key="2">
    <citation type="submission" date="2019-12" db="EMBL/GenBank/DDBJ databases">
        <title>SpeciesPrimer: A bioinformatics pipeline dedicated to the design of qPCR primers for the quantification of bacterial species.</title>
        <authorList>
            <person name="Dreier M."/>
            <person name="Berthoud H."/>
            <person name="Shani N."/>
            <person name="Wechsler D."/>
            <person name="Junier P."/>
        </authorList>
    </citation>
    <scope>NUCLEOTIDE SEQUENCE</scope>
    <source>
        <strain evidence="9">FAM13073</strain>
    </source>
</reference>
<evidence type="ECO:0000256" key="3">
    <source>
        <dbReference type="ARBA" id="ARBA00022448"/>
    </source>
</evidence>
<protein>
    <submittedName>
        <fullName evidence="10">C4-dicarboxylate transporter DcuC</fullName>
    </submittedName>
    <submittedName>
        <fullName evidence="9">TRAP transporter large permease subunit</fullName>
    </submittedName>
</protein>
<feature type="transmembrane region" description="Helical" evidence="8">
    <location>
        <begin position="66"/>
        <end position="87"/>
    </location>
</feature>
<reference evidence="9" key="1">
    <citation type="submission" date="2019-10" db="EMBL/GenBank/DDBJ databases">
        <authorList>
            <person name="Irmler S."/>
            <person name="Berthoud H."/>
            <person name="Roetschi A."/>
            <person name="Arias E."/>
            <person name="Shani N."/>
            <person name="Wuethrich D."/>
            <person name="Bruggmann R."/>
        </authorList>
    </citation>
    <scope>NUCLEOTIDE SEQUENCE</scope>
    <source>
        <strain evidence="9">FAM13073</strain>
    </source>
</reference>
<organism evidence="10 12">
    <name type="scientific">Pediococcus pentosaceus</name>
    <dbReference type="NCBI Taxonomy" id="1255"/>
    <lineage>
        <taxon>Bacteria</taxon>
        <taxon>Bacillati</taxon>
        <taxon>Bacillota</taxon>
        <taxon>Bacilli</taxon>
        <taxon>Lactobacillales</taxon>
        <taxon>Lactobacillaceae</taxon>
        <taxon>Pediococcus</taxon>
    </lineage>
</organism>
<dbReference type="NCBIfam" id="NF037994">
    <property type="entry name" value="DcuC_1"/>
    <property type="match status" value="1"/>
</dbReference>
<dbReference type="PANTHER" id="PTHR42002:SF2">
    <property type="entry name" value="ANAEROBIC C4-DICARBOXYLATE TRANSPORTER DCUC-RELATED"/>
    <property type="match status" value="1"/>
</dbReference>
<evidence type="ECO:0000313" key="11">
    <source>
        <dbReference type="Proteomes" id="UP000472573"/>
    </source>
</evidence>
<feature type="transmembrane region" description="Helical" evidence="8">
    <location>
        <begin position="361"/>
        <end position="380"/>
    </location>
</feature>
<evidence type="ECO:0000256" key="4">
    <source>
        <dbReference type="ARBA" id="ARBA00022475"/>
    </source>
</evidence>
<evidence type="ECO:0000256" key="7">
    <source>
        <dbReference type="ARBA" id="ARBA00023136"/>
    </source>
</evidence>
<dbReference type="InterPro" id="IPR004669">
    <property type="entry name" value="C4_dicarb_anaerob_car"/>
</dbReference>
<feature type="transmembrane region" description="Helical" evidence="8">
    <location>
        <begin position="255"/>
        <end position="279"/>
    </location>
</feature>
<evidence type="ECO:0000256" key="2">
    <source>
        <dbReference type="ARBA" id="ARBA00005275"/>
    </source>
</evidence>
<gene>
    <name evidence="10" type="primary">dcuC</name>
    <name evidence="9" type="ORF">GBO79_08580</name>
    <name evidence="10" type="ORF">ITQ97_09240</name>
</gene>
<dbReference type="Proteomes" id="UP000472573">
    <property type="component" value="Unassembled WGS sequence"/>
</dbReference>
<comment type="similarity">
    <text evidence="2">Belongs to the DcuC/DcuD transporter (TC 2.A.61) family.</text>
</comment>
<dbReference type="EMBL" id="JADOFV010000005">
    <property type="protein sequence ID" value="MBF7127980.1"/>
    <property type="molecule type" value="Genomic_DNA"/>
</dbReference>
<dbReference type="PANTHER" id="PTHR42002">
    <property type="entry name" value="ANAEROBIC C4-DICARBOXYLATE TRANSPORTER DCUC-RELATED"/>
    <property type="match status" value="1"/>
</dbReference>
<keyword evidence="7 8" id="KW-0472">Membrane</keyword>
<feature type="transmembrane region" description="Helical" evidence="8">
    <location>
        <begin position="387"/>
        <end position="409"/>
    </location>
</feature>
<evidence type="ECO:0000313" key="9">
    <source>
        <dbReference type="EMBL" id="KAF0412607.1"/>
    </source>
</evidence>
<reference evidence="10" key="4">
    <citation type="submission" date="2020-11" db="EMBL/GenBank/DDBJ databases">
        <title>Antibiotic susceptibility profiles of Pediococcus pentosaceus from various origins and their implications for the safety assessment of strains with food-technology applications.</title>
        <authorList>
            <person name="Shani N."/>
            <person name="Oberhaensli S."/>
            <person name="Arias E."/>
        </authorList>
    </citation>
    <scope>NUCLEOTIDE SEQUENCE</scope>
    <source>
        <strain evidence="10">FAM 19164</strain>
    </source>
</reference>
<evidence type="ECO:0000256" key="1">
    <source>
        <dbReference type="ARBA" id="ARBA00004651"/>
    </source>
</evidence>
<dbReference type="GeneID" id="33061557"/>
<evidence type="ECO:0000256" key="6">
    <source>
        <dbReference type="ARBA" id="ARBA00022989"/>
    </source>
</evidence>
<keyword evidence="4" id="KW-1003">Cell membrane</keyword>
<dbReference type="Pfam" id="PF03606">
    <property type="entry name" value="DcuC"/>
    <property type="match status" value="1"/>
</dbReference>
<reference evidence="11" key="3">
    <citation type="submission" date="2020-03" db="EMBL/GenBank/DDBJ databases">
        <title>SpeciesPrimer: A bioinformatics pipeline dedicated to the design of qPCR primers for the quantification of bacterial species.</title>
        <authorList>
            <person name="Dreier M."/>
            <person name="Berthoud H."/>
            <person name="Shani N."/>
            <person name="Wechsler D."/>
            <person name="Junier P."/>
        </authorList>
    </citation>
    <scope>NUCLEOTIDE SEQUENCE [LARGE SCALE GENOMIC DNA]</scope>
    <source>
        <strain evidence="11">FAM13073</strain>
    </source>
</reference>
<feature type="transmembrane region" description="Helical" evidence="8">
    <location>
        <begin position="326"/>
        <end position="349"/>
    </location>
</feature>
<keyword evidence="3" id="KW-0813">Transport</keyword>
<dbReference type="NCBIfam" id="TIGR00771">
    <property type="entry name" value="DcuC"/>
    <property type="match status" value="1"/>
</dbReference>
<feature type="transmembrane region" description="Helical" evidence="8">
    <location>
        <begin position="415"/>
        <end position="436"/>
    </location>
</feature>
<evidence type="ECO:0000313" key="10">
    <source>
        <dbReference type="EMBL" id="MBF7127980.1"/>
    </source>
</evidence>
<evidence type="ECO:0000256" key="5">
    <source>
        <dbReference type="ARBA" id="ARBA00022692"/>
    </source>
</evidence>
<feature type="transmembrane region" description="Helical" evidence="8">
    <location>
        <begin position="448"/>
        <end position="466"/>
    </location>
</feature>
<feature type="transmembrane region" description="Helical" evidence="8">
    <location>
        <begin position="6"/>
        <end position="22"/>
    </location>
</feature>
<dbReference type="OMA" id="KYMLQYR"/>
<comment type="caution">
    <text evidence="10">The sequence shown here is derived from an EMBL/GenBank/DDBJ whole genome shotgun (WGS) entry which is preliminary data.</text>
</comment>
<dbReference type="GO" id="GO:0005886">
    <property type="term" value="C:plasma membrane"/>
    <property type="evidence" value="ECO:0007669"/>
    <property type="project" value="UniProtKB-SubCell"/>
</dbReference>
<evidence type="ECO:0000256" key="8">
    <source>
        <dbReference type="SAM" id="Phobius"/>
    </source>
</evidence>
<sequence>MHAVLISIIGIIAISILIYMLLKKNDIKMILLSLGLILMYIAILLGNELKVTQPTGTNLLNPFQAIVDQFSSTLVGPGFVILILGGYSAYMNHIGANQVTVHALTKPITKIKSIYLLAPIVFLIGNLLSLVIPSASNLAIILLATLYPVLRSAGMSRLTSAAIIGTSATIVPTPLGADNVAIASQFHMSVTDYVFQKHALISIPTLLAITIVHYLWQKYQDKKHPEELSYSSELSQNKEQDSTASPKVSYKGFKAFIYGLLPLLPIVILLIIFFTNIFLHTKLNISVQLVSLLSFVIAVLVEIFNKKHPQIVLKETSNFFEGMGSVMSIVALLVSAQVFVQGLTSIGIIDLIQKTMQTMNSSGIVLPVVMVVFTAIIVLLSGSGTALLYAMIPLLLPLSKAAGISPIALSVPMQLAGNLLRAISPVAAVILIVAGTTKLSPVKIVKRTSVPMVFGVIMMLVMSLLIF</sequence>
<dbReference type="AlphaFoldDB" id="A0A6L5A048"/>
<feature type="transmembrane region" description="Helical" evidence="8">
    <location>
        <begin position="114"/>
        <end position="147"/>
    </location>
</feature>
<evidence type="ECO:0000313" key="12">
    <source>
        <dbReference type="Proteomes" id="UP000743107"/>
    </source>
</evidence>
<feature type="transmembrane region" description="Helical" evidence="8">
    <location>
        <begin position="285"/>
        <end position="305"/>
    </location>
</feature>
<feature type="transmembrane region" description="Helical" evidence="8">
    <location>
        <begin position="198"/>
        <end position="216"/>
    </location>
</feature>
<name>A0A6L5A048_PEDPE</name>
<dbReference type="EMBL" id="WENB01000005">
    <property type="protein sequence ID" value="KAF0412607.1"/>
    <property type="molecule type" value="Genomic_DNA"/>
</dbReference>
<dbReference type="GO" id="GO:0015556">
    <property type="term" value="F:C4-dicarboxylate transmembrane transporter activity"/>
    <property type="evidence" value="ECO:0007669"/>
    <property type="project" value="InterPro"/>
</dbReference>
<feature type="transmembrane region" description="Helical" evidence="8">
    <location>
        <begin position="29"/>
        <end position="46"/>
    </location>
</feature>